<feature type="region of interest" description="Disordered" evidence="4">
    <location>
        <begin position="667"/>
        <end position="719"/>
    </location>
</feature>
<keyword evidence="1 3" id="KW-0853">WD repeat</keyword>
<dbReference type="PROSITE" id="PS50082">
    <property type="entry name" value="WD_REPEATS_2"/>
    <property type="match status" value="1"/>
</dbReference>
<dbReference type="RefSeq" id="XP_066920956.1">
    <property type="nucleotide sequence ID" value="XM_067064855.1"/>
</dbReference>
<feature type="domain" description="EML-like second beta-propeller" evidence="6">
    <location>
        <begin position="1179"/>
        <end position="1448"/>
    </location>
</feature>
<evidence type="ECO:0000259" key="6">
    <source>
        <dbReference type="Pfam" id="PF23414"/>
    </source>
</evidence>
<feature type="compositionally biased region" description="Acidic residues" evidence="4">
    <location>
        <begin position="451"/>
        <end position="460"/>
    </location>
</feature>
<feature type="compositionally biased region" description="Basic residues" evidence="4">
    <location>
        <begin position="618"/>
        <end position="637"/>
    </location>
</feature>
<feature type="compositionally biased region" description="Low complexity" evidence="4">
    <location>
        <begin position="569"/>
        <end position="581"/>
    </location>
</feature>
<dbReference type="InterPro" id="IPR055442">
    <property type="entry name" value="Beta-prop_EML-like_2nd"/>
</dbReference>
<dbReference type="PANTHER" id="PTHR13720">
    <property type="entry name" value="WD-40 REPEAT PROTEIN"/>
    <property type="match status" value="1"/>
</dbReference>
<dbReference type="InterPro" id="IPR011047">
    <property type="entry name" value="Quinoprotein_ADH-like_sf"/>
</dbReference>
<dbReference type="Proteomes" id="UP000594262">
    <property type="component" value="Unplaced"/>
</dbReference>
<dbReference type="Gene3D" id="2.130.10.10">
    <property type="entry name" value="YVTN repeat-like/Quinoprotein amine dehydrogenase"/>
    <property type="match status" value="2"/>
</dbReference>
<name>A0A7M5XFJ2_9CNID</name>
<feature type="region of interest" description="Disordered" evidence="4">
    <location>
        <begin position="190"/>
        <end position="213"/>
    </location>
</feature>
<dbReference type="Pfam" id="PF23414">
    <property type="entry name" value="Beta-prop_EML_2"/>
    <property type="match status" value="1"/>
</dbReference>
<dbReference type="InterPro" id="IPR001680">
    <property type="entry name" value="WD40_rpt"/>
</dbReference>
<dbReference type="Pfam" id="PF23409">
    <property type="entry name" value="Beta-prop_EML"/>
    <property type="match status" value="1"/>
</dbReference>
<feature type="compositionally biased region" description="Basic and acidic residues" evidence="4">
    <location>
        <begin position="476"/>
        <end position="486"/>
    </location>
</feature>
<keyword evidence="8" id="KW-1185">Reference proteome</keyword>
<dbReference type="OrthoDB" id="47802at2759"/>
<proteinExistence type="predicted"/>
<feature type="region of interest" description="Disordered" evidence="4">
    <location>
        <begin position="559"/>
        <end position="650"/>
    </location>
</feature>
<dbReference type="InterPro" id="IPR036322">
    <property type="entry name" value="WD40_repeat_dom_sf"/>
</dbReference>
<dbReference type="SUPFAM" id="SSF50998">
    <property type="entry name" value="Quinoprotein alcohol dehydrogenase-like"/>
    <property type="match status" value="1"/>
</dbReference>
<dbReference type="InterPro" id="IPR015943">
    <property type="entry name" value="WD40/YVTN_repeat-like_dom_sf"/>
</dbReference>
<feature type="compositionally biased region" description="Polar residues" evidence="4">
    <location>
        <begin position="43"/>
        <end position="59"/>
    </location>
</feature>
<evidence type="ECO:0000256" key="4">
    <source>
        <dbReference type="SAM" id="MobiDB-lite"/>
    </source>
</evidence>
<organism evidence="7 8">
    <name type="scientific">Clytia hemisphaerica</name>
    <dbReference type="NCBI Taxonomy" id="252671"/>
    <lineage>
        <taxon>Eukaryota</taxon>
        <taxon>Metazoa</taxon>
        <taxon>Cnidaria</taxon>
        <taxon>Hydrozoa</taxon>
        <taxon>Hydroidolina</taxon>
        <taxon>Leptothecata</taxon>
        <taxon>Obeliida</taxon>
        <taxon>Clytiidae</taxon>
        <taxon>Clytia</taxon>
    </lineage>
</organism>
<feature type="region of interest" description="Disordered" evidence="4">
    <location>
        <begin position="43"/>
        <end position="69"/>
    </location>
</feature>
<dbReference type="InterPro" id="IPR050630">
    <property type="entry name" value="WD_repeat_EMAP"/>
</dbReference>
<evidence type="ECO:0000259" key="5">
    <source>
        <dbReference type="Pfam" id="PF23409"/>
    </source>
</evidence>
<evidence type="ECO:0000256" key="1">
    <source>
        <dbReference type="ARBA" id="ARBA00022574"/>
    </source>
</evidence>
<accession>A0A7M5XFJ2</accession>
<feature type="domain" description="EML-like first beta-propeller" evidence="5">
    <location>
        <begin position="884"/>
        <end position="1149"/>
    </location>
</feature>
<dbReference type="SUPFAM" id="SSF50978">
    <property type="entry name" value="WD40 repeat-like"/>
    <property type="match status" value="1"/>
</dbReference>
<dbReference type="EnsemblMetazoa" id="CLYHEMT022521.2">
    <property type="protein sequence ID" value="CLYHEMP022521.2"/>
    <property type="gene ID" value="CLYHEMG022521"/>
</dbReference>
<dbReference type="InterPro" id="IPR055439">
    <property type="entry name" value="Beta-prop_EML_1st"/>
</dbReference>
<feature type="compositionally biased region" description="Basic and acidic residues" evidence="4">
    <location>
        <begin position="441"/>
        <end position="450"/>
    </location>
</feature>
<dbReference type="SUPFAM" id="SSF47473">
    <property type="entry name" value="EF-hand"/>
    <property type="match status" value="1"/>
</dbReference>
<feature type="region of interest" description="Disordered" evidence="4">
    <location>
        <begin position="757"/>
        <end position="785"/>
    </location>
</feature>
<keyword evidence="2" id="KW-0677">Repeat</keyword>
<dbReference type="Gene3D" id="1.10.238.10">
    <property type="entry name" value="EF-hand"/>
    <property type="match status" value="1"/>
</dbReference>
<evidence type="ECO:0000256" key="2">
    <source>
        <dbReference type="ARBA" id="ARBA00022737"/>
    </source>
</evidence>
<dbReference type="GeneID" id="136808322"/>
<dbReference type="PANTHER" id="PTHR13720:SF33">
    <property type="entry name" value="HELP DOMAIN-CONTAINING PROTEIN"/>
    <property type="match status" value="1"/>
</dbReference>
<protein>
    <submittedName>
        <fullName evidence="7">Uncharacterized protein</fullName>
    </submittedName>
</protein>
<reference evidence="7" key="1">
    <citation type="submission" date="2021-01" db="UniProtKB">
        <authorList>
            <consortium name="EnsemblMetazoa"/>
        </authorList>
    </citation>
    <scope>IDENTIFICATION</scope>
</reference>
<evidence type="ECO:0000313" key="7">
    <source>
        <dbReference type="EnsemblMetazoa" id="CLYHEMP022521.2"/>
    </source>
</evidence>
<evidence type="ECO:0000256" key="3">
    <source>
        <dbReference type="PROSITE-ProRule" id="PRU00221"/>
    </source>
</evidence>
<feature type="region of interest" description="Disordered" evidence="4">
    <location>
        <begin position="441"/>
        <end position="543"/>
    </location>
</feature>
<feature type="compositionally biased region" description="Polar residues" evidence="4">
    <location>
        <begin position="582"/>
        <end position="606"/>
    </location>
</feature>
<dbReference type="SMART" id="SM00320">
    <property type="entry name" value="WD40"/>
    <property type="match status" value="6"/>
</dbReference>
<feature type="compositionally biased region" description="Polar residues" evidence="4">
    <location>
        <begin position="681"/>
        <end position="706"/>
    </location>
</feature>
<dbReference type="InterPro" id="IPR011992">
    <property type="entry name" value="EF-hand-dom_pair"/>
</dbReference>
<evidence type="ECO:0000313" key="8">
    <source>
        <dbReference type="Proteomes" id="UP000594262"/>
    </source>
</evidence>
<feature type="repeat" description="WD" evidence="3">
    <location>
        <begin position="1077"/>
        <end position="1109"/>
    </location>
</feature>
<sequence>MNTPQYKTKIVAGKLVTVPVFPSQAYRDNDIDNDFRRKQYTNTHQIPSHGQQQQEQPSRNARLEAQRNKARALHQTYHSVLDPEPRERGLSPIQSNPFVIGIVSGIVSQSRHKLLSTLSSMRRRDPSEHGLVTPYDAQDVFTLHNLNFDDRTKYHLLEQYTVNGGMVDYRNMWKFVMDCYSKKDQIDLPTRESHNHHHNDHHKFENQQQRQHHLQRYSHMNNNNDYRYSNSPDLMKPGLTAELEFELRQYARSHQKRLETNLLEGMFHTLDKHGTGRLLKSQVQTLCEQYLHGIDRNVILSTLTVCDAGNTGMVSYQEFLRLVKTAQPTYLPPLSTSAPNLINIGINHRKELPQYTRQESPYKQLVHEEKEIIDYLHHISSPRNQRKDILGSNYLHKVPNHFDHHQQFQENEEVGQIPKGHSQQLEALGMIGVHLSDFETEVHQERKATDTEAEQSEKEEESTHRPATYDLGPRQRTFDGKGDRKYGSSPSRQRSMHTGVQRPRSSNKTPTPFIKKSPLRKTWENSTKVSQKKTNKWGTPSSQKVEKWWKEGMLLSEGITTDDDATLTRESSSPVSRESPSNKTCLPTISTESPLVVRESSSLETSPQRKKWGDSHRIKTMKGKRRKKLAKSSKKSNKSLNNTSSESEQKCNTDFDSEFYTTTDVEIGEIGETKRRHHQQNIEQTSSMTSSPQQFESVDKFVSSNKPNDEKTTIENELVYDENTTLTAVKLTEHSKNGNDSNPDSLSDKKTFLKLNDKSKEGSTVNMLPSSIPADSSAVKSKDTDMTDVTKALELQSLYRDSQRDDNPSSKPAIVEILGRRYELFPNRSASFNDEESNHKKEYALQLDWVYGFDSLVGIEASSTNQVLFTCGRVAVTMDTKQHNQRFFRKHSQDITCFALQDDTAATVQFWDGKKCIVYVWSTVDMATISTLYVDQYEAAIFKKIAFLSETLLVAIIESGGVNLGCIFNVKDSDPVSTTKIPDAFNGITTYYQPTATNVHFVIFGKDECRLCFYEYNNNHISEFMYVCFSATETTLPKPKSITFALFSGKEDLLTGDSNGTILLWKRTTLQIERVVNNAHASWISSMCISQTGILFSSGNRDGVVKAWSRDLKQAVSIVSISNYSENIRNMTIFNETIFLGTGDNNILKMSIELGCNDPLREAKDTLCIVNEGQDDVISGLATDPIYKESMCSLSADGTLYTINVQTKSGTNKTSVKGNGSCVCYHPCKEYTFIGCKDGSIHLLASVTGVLVDKFKDVYTSITCIQLSCDGSKLACGSSNGYLLIYHFDDSAKILELLLKTKIFGDEVHGIDWTYTCHVVRLESASLQMVLYDVMGKREIQNNEKLNWSSMNCLVNYQNRDWLPTWDSNATTNELKVAHHTGKGVSVRANRDKLVLSPFSRSPIKHEKTFTTSSCYASFNPSDVQFSCDGSYVFVAYEKSSCLWQWKLVER</sequence>
<feature type="compositionally biased region" description="Polar residues" evidence="4">
    <location>
        <begin position="488"/>
        <end position="510"/>
    </location>
</feature>